<dbReference type="EMBL" id="JAOAMU010000002">
    <property type="protein sequence ID" value="MCT2561814.1"/>
    <property type="molecule type" value="Genomic_DNA"/>
</dbReference>
<evidence type="ECO:0000313" key="2">
    <source>
        <dbReference type="Proteomes" id="UP001525566"/>
    </source>
</evidence>
<dbReference type="Proteomes" id="UP001525566">
    <property type="component" value="Unassembled WGS sequence"/>
</dbReference>
<evidence type="ECO:0000313" key="1">
    <source>
        <dbReference type="EMBL" id="MCT2561814.1"/>
    </source>
</evidence>
<reference evidence="1 2" key="1">
    <citation type="submission" date="2022-09" db="EMBL/GenBank/DDBJ databases">
        <title>Chryseobacterium oleae sp.nov., isolated from the inter-root soil of Pyrola calliantha H. Andr. in Tibet.</title>
        <authorList>
            <person name="Li Z."/>
        </authorList>
    </citation>
    <scope>NUCLEOTIDE SEQUENCE [LARGE SCALE GENOMIC DNA]</scope>
    <source>
        <strain evidence="2">pc1-10</strain>
    </source>
</reference>
<comment type="caution">
    <text evidence="1">The sequence shown here is derived from an EMBL/GenBank/DDBJ whole genome shotgun (WGS) entry which is preliminary data.</text>
</comment>
<dbReference type="InterPro" id="IPR021284">
    <property type="entry name" value="DUF2750"/>
</dbReference>
<dbReference type="Pfam" id="PF11042">
    <property type="entry name" value="DUF2750"/>
    <property type="match status" value="1"/>
</dbReference>
<keyword evidence="2" id="KW-1185">Reference proteome</keyword>
<name>A0ABT2ISK4_9FLAO</name>
<proteinExistence type="predicted"/>
<dbReference type="RefSeq" id="WP_259838084.1">
    <property type="nucleotide sequence ID" value="NZ_JAOAMU010000002.1"/>
</dbReference>
<protein>
    <submittedName>
        <fullName evidence="1">DUF2750 domain-containing protein</fullName>
    </submittedName>
</protein>
<accession>A0ABT2ISK4</accession>
<organism evidence="1 2">
    <name type="scientific">Chryseobacterium herbae</name>
    <dbReference type="NCBI Taxonomy" id="2976476"/>
    <lineage>
        <taxon>Bacteria</taxon>
        <taxon>Pseudomonadati</taxon>
        <taxon>Bacteroidota</taxon>
        <taxon>Flavobacteriia</taxon>
        <taxon>Flavobacteriales</taxon>
        <taxon>Weeksellaceae</taxon>
        <taxon>Chryseobacterium group</taxon>
        <taxon>Chryseobacterium</taxon>
    </lineage>
</organism>
<gene>
    <name evidence="1" type="ORF">N0B48_07955</name>
</gene>
<sequence>MNSKEIENVIKLEPHERYKYFIKKVADWEIFFTMVDKEGNYVTSELDSQKLFPLWSAKELAELCKTSGWEEFTIKQIDLDVLENEIIDYIADSGCLINVFPVYDRTGFVVNLQEFTRDLSEELKNYS</sequence>